<dbReference type="KEGG" id="acz:Acaty_m0033"/>
<reference evidence="2 3" key="1">
    <citation type="journal article" date="2009" name="J. Bacteriol.">
        <title>Draft genome sequence of the extremely acidophilic bacterium Acidithiobacillus caldus ATCC 51756 reveals metabolic versatility in the genus Acidithiobacillus.</title>
        <authorList>
            <person name="Valdes J."/>
            <person name="Quatrini R."/>
            <person name="Hallberg K."/>
            <person name="Dopson M."/>
            <person name="Valenzuela P.D."/>
            <person name="Holmes D.S."/>
        </authorList>
    </citation>
    <scope>NUCLEOTIDE SEQUENCE [LARGE SCALE GENOMIC DNA]</scope>
    <source>
        <strain evidence="3">ATCC 51756 / DSM 8584 / KU</strain>
        <plasmid evidence="3">megaPlasmid mpAca1.1</plasmid>
    </source>
</reference>
<evidence type="ECO:0000313" key="3">
    <source>
        <dbReference type="Proteomes" id="UP000005522"/>
    </source>
</evidence>
<proteinExistence type="predicted"/>
<keyword evidence="2" id="KW-0614">Plasmid</keyword>
<dbReference type="RefSeq" id="WP_040131322.1">
    <property type="nucleotide sequence ID" value="NZ_JAAOMK010000166.1"/>
</dbReference>
<name>A0A060A320_ACICK</name>
<organism evidence="2 3">
    <name type="scientific">Acidithiobacillus caldus (strain ATCC 51756 / DSM 8584 / KU)</name>
    <dbReference type="NCBI Taxonomy" id="637389"/>
    <lineage>
        <taxon>Bacteria</taxon>
        <taxon>Pseudomonadati</taxon>
        <taxon>Pseudomonadota</taxon>
        <taxon>Acidithiobacillia</taxon>
        <taxon>Acidithiobacillales</taxon>
        <taxon>Acidithiobacillaceae</taxon>
        <taxon>Acidithiobacillus</taxon>
    </lineage>
</organism>
<gene>
    <name evidence="2" type="ORF">Acaty_m0033</name>
</gene>
<dbReference type="Pfam" id="PF08379">
    <property type="entry name" value="Bact_transglu_N"/>
    <property type="match status" value="1"/>
</dbReference>
<dbReference type="Gene3D" id="3.10.620.30">
    <property type="match status" value="1"/>
</dbReference>
<dbReference type="SUPFAM" id="SSF54001">
    <property type="entry name" value="Cysteine proteinases"/>
    <property type="match status" value="1"/>
</dbReference>
<dbReference type="PANTHER" id="PTHR33490:SF1">
    <property type="entry name" value="SLL1233 PROTEIN"/>
    <property type="match status" value="1"/>
</dbReference>
<dbReference type="InterPro" id="IPR002931">
    <property type="entry name" value="Transglutaminase-like"/>
</dbReference>
<dbReference type="PANTHER" id="PTHR33490">
    <property type="entry name" value="BLR5614 PROTEIN-RELATED"/>
    <property type="match status" value="1"/>
</dbReference>
<evidence type="ECO:0000259" key="1">
    <source>
        <dbReference type="SMART" id="SM00460"/>
    </source>
</evidence>
<accession>A0A060A320</accession>
<feature type="domain" description="Transglutaminase-like" evidence="1">
    <location>
        <begin position="172"/>
        <end position="248"/>
    </location>
</feature>
<dbReference type="SMART" id="SM00460">
    <property type="entry name" value="TGc"/>
    <property type="match status" value="1"/>
</dbReference>
<dbReference type="HOGENOM" id="CLU_008973_2_1_6"/>
<dbReference type="EMBL" id="CP005987">
    <property type="protein sequence ID" value="AIA56606.1"/>
    <property type="molecule type" value="Genomic_DNA"/>
</dbReference>
<dbReference type="InterPro" id="IPR013589">
    <property type="entry name" value="Bac_transglu_N"/>
</dbReference>
<sequence>MGTHVAIRHHTEYRFNRSVVIHPHLLRLRPAPHCRTPILAYKLTVEPAEHFLHWYQDPFANYQGRLVFPKPARALSVEVEVVADLTVLDPFDFFVEDFAETWPFTYPHAIAKELWPYRECANAGPLFSAYLQRVPKDTQNTVEFLVALNQNLQKAIDYGVRLEPGVQTCEETLERRMGSCRDTAWLLVELLRHLGFASRFVSGYLVQLAADEIPLHGPAGPSKDFTDLHAWAEVYLPGAGWVGLDPTSGLFAGEGHIPLACTPQPRAAAPIVGSSYARIWCTGGLQLA</sequence>
<evidence type="ECO:0000313" key="2">
    <source>
        <dbReference type="EMBL" id="AIA56606.1"/>
    </source>
</evidence>
<dbReference type="InterPro" id="IPR038765">
    <property type="entry name" value="Papain-like_cys_pep_sf"/>
</dbReference>
<dbReference type="AlphaFoldDB" id="A0A060A320"/>
<geneLocation type="plasmid" evidence="3">
    <name>megaPlasmid mpAca1.1</name>
</geneLocation>
<dbReference type="Pfam" id="PF01841">
    <property type="entry name" value="Transglut_core"/>
    <property type="match status" value="1"/>
</dbReference>
<protein>
    <recommendedName>
        <fullName evidence="1">Transglutaminase-like domain-containing protein</fullName>
    </recommendedName>
</protein>
<dbReference type="Proteomes" id="UP000005522">
    <property type="component" value="Plasmid megap mpAca1.1"/>
</dbReference>
<dbReference type="eggNOG" id="COG1305">
    <property type="taxonomic scope" value="Bacteria"/>
</dbReference>